<sequence>MEALGAEMRIDLLWANTQASRIIQECKIQRENHSSDHQPMVTKFNLEGDTLNITEEQVSMRPNMLNKRIYIEKVSHRIQHEITGSTTPSRATVDSNAEKV</sequence>
<evidence type="ECO:0000313" key="3">
    <source>
        <dbReference type="Proteomes" id="UP000765509"/>
    </source>
</evidence>
<dbReference type="InterPro" id="IPR036691">
    <property type="entry name" value="Endo/exonu/phosph_ase_sf"/>
</dbReference>
<dbReference type="Gene3D" id="3.60.10.10">
    <property type="entry name" value="Endonuclease/exonuclease/phosphatase"/>
    <property type="match status" value="1"/>
</dbReference>
<comment type="caution">
    <text evidence="2">The sequence shown here is derived from an EMBL/GenBank/DDBJ whole genome shotgun (WGS) entry which is preliminary data.</text>
</comment>
<proteinExistence type="predicted"/>
<dbReference type="AlphaFoldDB" id="A0A9Q3GQ94"/>
<dbReference type="SUPFAM" id="SSF56219">
    <property type="entry name" value="DNase I-like"/>
    <property type="match status" value="1"/>
</dbReference>
<evidence type="ECO:0000313" key="2">
    <source>
        <dbReference type="EMBL" id="MBW0475060.1"/>
    </source>
</evidence>
<gene>
    <name evidence="2" type="ORF">O181_014775</name>
</gene>
<dbReference type="EMBL" id="AVOT02003971">
    <property type="protein sequence ID" value="MBW0475060.1"/>
    <property type="molecule type" value="Genomic_DNA"/>
</dbReference>
<evidence type="ECO:0008006" key="4">
    <source>
        <dbReference type="Google" id="ProtNLM"/>
    </source>
</evidence>
<organism evidence="2 3">
    <name type="scientific">Austropuccinia psidii MF-1</name>
    <dbReference type="NCBI Taxonomy" id="1389203"/>
    <lineage>
        <taxon>Eukaryota</taxon>
        <taxon>Fungi</taxon>
        <taxon>Dikarya</taxon>
        <taxon>Basidiomycota</taxon>
        <taxon>Pucciniomycotina</taxon>
        <taxon>Pucciniomycetes</taxon>
        <taxon>Pucciniales</taxon>
        <taxon>Sphaerophragmiaceae</taxon>
        <taxon>Austropuccinia</taxon>
    </lineage>
</organism>
<accession>A0A9Q3GQ94</accession>
<dbReference type="Proteomes" id="UP000765509">
    <property type="component" value="Unassembled WGS sequence"/>
</dbReference>
<feature type="region of interest" description="Disordered" evidence="1">
    <location>
        <begin position="81"/>
        <end position="100"/>
    </location>
</feature>
<keyword evidence="3" id="KW-1185">Reference proteome</keyword>
<evidence type="ECO:0000256" key="1">
    <source>
        <dbReference type="SAM" id="MobiDB-lite"/>
    </source>
</evidence>
<name>A0A9Q3GQ94_9BASI</name>
<reference evidence="2" key="1">
    <citation type="submission" date="2021-03" db="EMBL/GenBank/DDBJ databases">
        <title>Draft genome sequence of rust myrtle Austropuccinia psidii MF-1, a brazilian biotype.</title>
        <authorList>
            <person name="Quecine M.C."/>
            <person name="Pachon D.M.R."/>
            <person name="Bonatelli M.L."/>
            <person name="Correr F.H."/>
            <person name="Franceschini L.M."/>
            <person name="Leite T.F."/>
            <person name="Margarido G.R.A."/>
            <person name="Almeida C.A."/>
            <person name="Ferrarezi J.A."/>
            <person name="Labate C.A."/>
        </authorList>
    </citation>
    <scope>NUCLEOTIDE SEQUENCE</scope>
    <source>
        <strain evidence="2">MF-1</strain>
    </source>
</reference>
<feature type="compositionally biased region" description="Polar residues" evidence="1">
    <location>
        <begin position="82"/>
        <end position="100"/>
    </location>
</feature>
<protein>
    <recommendedName>
        <fullName evidence="4">Endonuclease/exonuclease/phosphatase domain-containing protein</fullName>
    </recommendedName>
</protein>